<accession>A0A4R4XXP9</accession>
<dbReference type="Pfam" id="PF19086">
    <property type="entry name" value="Terpene_syn_C_2"/>
    <property type="match status" value="1"/>
</dbReference>
<evidence type="ECO:0008006" key="3">
    <source>
        <dbReference type="Google" id="ProtNLM"/>
    </source>
</evidence>
<dbReference type="AlphaFoldDB" id="A0A4R4XXP9"/>
<reference evidence="1 2" key="1">
    <citation type="submission" date="2019-03" db="EMBL/GenBank/DDBJ databases">
        <title>Draft genome sequences of novel Actinobacteria.</title>
        <authorList>
            <person name="Sahin N."/>
            <person name="Ay H."/>
            <person name="Saygin H."/>
        </authorList>
    </citation>
    <scope>NUCLEOTIDE SEQUENCE [LARGE SCALE GENOMIC DNA]</scope>
    <source>
        <strain evidence="1 2">CH32</strain>
    </source>
</reference>
<dbReference type="RefSeq" id="WP_132620664.1">
    <property type="nucleotide sequence ID" value="NZ_SMKQ01000200.1"/>
</dbReference>
<evidence type="ECO:0000313" key="2">
    <source>
        <dbReference type="Proteomes" id="UP000295302"/>
    </source>
</evidence>
<dbReference type="Proteomes" id="UP000295302">
    <property type="component" value="Unassembled WGS sequence"/>
</dbReference>
<evidence type="ECO:0000313" key="1">
    <source>
        <dbReference type="EMBL" id="TDD36571.1"/>
    </source>
</evidence>
<protein>
    <recommendedName>
        <fullName evidence="3">Terpene synthase</fullName>
    </recommendedName>
</protein>
<organism evidence="1 2">
    <name type="scientific">Nonomuraea terrae</name>
    <dbReference type="NCBI Taxonomy" id="2530383"/>
    <lineage>
        <taxon>Bacteria</taxon>
        <taxon>Bacillati</taxon>
        <taxon>Actinomycetota</taxon>
        <taxon>Actinomycetes</taxon>
        <taxon>Streptosporangiales</taxon>
        <taxon>Streptosporangiaceae</taxon>
        <taxon>Nonomuraea</taxon>
    </lineage>
</organism>
<keyword evidence="2" id="KW-1185">Reference proteome</keyword>
<name>A0A4R4XXP9_9ACTN</name>
<dbReference type="OrthoDB" id="3513578at2"/>
<dbReference type="InterPro" id="IPR008949">
    <property type="entry name" value="Isoprenoid_synthase_dom_sf"/>
</dbReference>
<dbReference type="SUPFAM" id="SSF48576">
    <property type="entry name" value="Terpenoid synthases"/>
    <property type="match status" value="1"/>
</dbReference>
<dbReference type="Gene3D" id="1.10.600.10">
    <property type="entry name" value="Farnesyl Diphosphate Synthase"/>
    <property type="match status" value="1"/>
</dbReference>
<sequence>MVELLMLRTVSDSTSAYFGIRNDLADRLLKASHQLAGVPYQDRAAVLTAALDAVPEAASLLNPHTALFAEGDSDSSRLAFSCLSAAATFPSAARDQIADLGALTAVLFGMDDIADSIAGDWTDRDVEAFFARVRAILADDPVEAGADEPMDAALRAWRAWCERFRRHPGAAAHTATLLEQLRLAGAAMALERRWAMGGEPWPEYAPYLANGGLTILYHTWWAAALGICGPDPADPGHWDAVEAAIDIGAECMRLANDIRTFEREKHEGKPNAVLILERSGMSTAAAVERVSAHIAELNAAFAAELAGLPPELAGVAEGQHRSVSFNGAWYMARDTHAYTVRELAGDVERHTGG</sequence>
<dbReference type="EMBL" id="SMKQ01000200">
    <property type="protein sequence ID" value="TDD36571.1"/>
    <property type="molecule type" value="Genomic_DNA"/>
</dbReference>
<comment type="caution">
    <text evidence="1">The sequence shown here is derived from an EMBL/GenBank/DDBJ whole genome shotgun (WGS) entry which is preliminary data.</text>
</comment>
<proteinExistence type="predicted"/>
<gene>
    <name evidence="1" type="ORF">E1286_38175</name>
</gene>